<keyword evidence="4" id="KW-1185">Reference proteome</keyword>
<comment type="caution">
    <text evidence="3">The sequence shown here is derived from an EMBL/GenBank/DDBJ whole genome shotgun (WGS) entry which is preliminary data.</text>
</comment>
<sequence length="177" mass="19057">MMTIHAFALTAMAIALSTGVAYAQQRAGTGSEGAQPTPPARPAVQPVRPVAQPARPLGQSARPLAQPTRPLTQPVRPLAEPTRPLVQPQVPTTRIPGQPPGTATREFGGDRTPGYEEINARGDGSVRRVDLSRHADLQERFGEIDTVPDGTITRAEYEAWKARERTGEMLRPPDGDD</sequence>
<feature type="chain" id="PRO_5045761448" description="EF-hand domain-containing protein" evidence="2">
    <location>
        <begin position="24"/>
        <end position="177"/>
    </location>
</feature>
<evidence type="ECO:0008006" key="5">
    <source>
        <dbReference type="Google" id="ProtNLM"/>
    </source>
</evidence>
<keyword evidence="2" id="KW-0732">Signal</keyword>
<dbReference type="EMBL" id="JARXRN010000025">
    <property type="protein sequence ID" value="MDH5830845.1"/>
    <property type="molecule type" value="Genomic_DNA"/>
</dbReference>
<reference evidence="3 4" key="1">
    <citation type="submission" date="2023-04" db="EMBL/GenBank/DDBJ databases">
        <title>Luteimonas sp. M1R5S18.</title>
        <authorList>
            <person name="Sun J.-Q."/>
        </authorList>
    </citation>
    <scope>NUCLEOTIDE SEQUENCE [LARGE SCALE GENOMIC DNA]</scope>
    <source>
        <strain evidence="3 4">M1R5S18</strain>
    </source>
</reference>
<feature type="signal peptide" evidence="2">
    <location>
        <begin position="1"/>
        <end position="23"/>
    </location>
</feature>
<evidence type="ECO:0000256" key="1">
    <source>
        <dbReference type="SAM" id="MobiDB-lite"/>
    </source>
</evidence>
<evidence type="ECO:0000313" key="4">
    <source>
        <dbReference type="Proteomes" id="UP001156831"/>
    </source>
</evidence>
<dbReference type="RefSeq" id="WP_280601716.1">
    <property type="nucleotide sequence ID" value="NZ_JARXRN010000025.1"/>
</dbReference>
<evidence type="ECO:0000313" key="3">
    <source>
        <dbReference type="EMBL" id="MDH5830845.1"/>
    </source>
</evidence>
<organism evidence="3 4">
    <name type="scientific">Luteimonas rhizosphaericola</name>
    <dbReference type="NCBI Taxonomy" id="3042024"/>
    <lineage>
        <taxon>Bacteria</taxon>
        <taxon>Pseudomonadati</taxon>
        <taxon>Pseudomonadota</taxon>
        <taxon>Gammaproteobacteria</taxon>
        <taxon>Lysobacterales</taxon>
        <taxon>Lysobacteraceae</taxon>
        <taxon>Luteimonas</taxon>
    </lineage>
</organism>
<proteinExistence type="predicted"/>
<name>A0ABT6JJI1_9GAMM</name>
<feature type="compositionally biased region" description="Low complexity" evidence="1">
    <location>
        <begin position="42"/>
        <end position="56"/>
    </location>
</feature>
<gene>
    <name evidence="3" type="ORF">QFW80_10005</name>
</gene>
<accession>A0ABT6JJI1</accession>
<protein>
    <recommendedName>
        <fullName evidence="5">EF-hand domain-containing protein</fullName>
    </recommendedName>
</protein>
<evidence type="ECO:0000256" key="2">
    <source>
        <dbReference type="SAM" id="SignalP"/>
    </source>
</evidence>
<dbReference type="Proteomes" id="UP001156831">
    <property type="component" value="Unassembled WGS sequence"/>
</dbReference>
<feature type="region of interest" description="Disordered" evidence="1">
    <location>
        <begin position="27"/>
        <end position="123"/>
    </location>
</feature>